<feature type="region of interest" description="Disordered" evidence="1">
    <location>
        <begin position="1"/>
        <end position="91"/>
    </location>
</feature>
<feature type="compositionally biased region" description="Basic and acidic residues" evidence="1">
    <location>
        <begin position="18"/>
        <end position="31"/>
    </location>
</feature>
<dbReference type="Gramene" id="evm.model.09.728">
    <property type="protein sequence ID" value="cds.evm.model.09.728"/>
    <property type="gene ID" value="evm.TU.09.728"/>
</dbReference>
<evidence type="ECO:0000256" key="1">
    <source>
        <dbReference type="SAM" id="MobiDB-lite"/>
    </source>
</evidence>
<feature type="compositionally biased region" description="Low complexity" evidence="1">
    <location>
        <begin position="81"/>
        <end position="91"/>
    </location>
</feature>
<feature type="compositionally biased region" description="Polar residues" evidence="1">
    <location>
        <begin position="1"/>
        <end position="16"/>
    </location>
</feature>
<evidence type="ECO:0000313" key="2">
    <source>
        <dbReference type="EnsemblPlants" id="cds.evm.model.09.728"/>
    </source>
</evidence>
<accession>A0A803QH65</accession>
<organism evidence="2 3">
    <name type="scientific">Cannabis sativa</name>
    <name type="common">Hemp</name>
    <name type="synonym">Marijuana</name>
    <dbReference type="NCBI Taxonomy" id="3483"/>
    <lineage>
        <taxon>Eukaryota</taxon>
        <taxon>Viridiplantae</taxon>
        <taxon>Streptophyta</taxon>
        <taxon>Embryophyta</taxon>
        <taxon>Tracheophyta</taxon>
        <taxon>Spermatophyta</taxon>
        <taxon>Magnoliopsida</taxon>
        <taxon>eudicotyledons</taxon>
        <taxon>Gunneridae</taxon>
        <taxon>Pentapetalae</taxon>
        <taxon>rosids</taxon>
        <taxon>fabids</taxon>
        <taxon>Rosales</taxon>
        <taxon>Cannabaceae</taxon>
        <taxon>Cannabis</taxon>
    </lineage>
</organism>
<name>A0A803QH65_CANSA</name>
<protein>
    <submittedName>
        <fullName evidence="2">Uncharacterized protein</fullName>
    </submittedName>
</protein>
<dbReference type="EnsemblPlants" id="evm.model.09.728">
    <property type="protein sequence ID" value="cds.evm.model.09.728"/>
    <property type="gene ID" value="evm.TU.09.728"/>
</dbReference>
<dbReference type="Proteomes" id="UP000596661">
    <property type="component" value="Chromosome 9"/>
</dbReference>
<keyword evidence="3" id="KW-1185">Reference proteome</keyword>
<evidence type="ECO:0000313" key="3">
    <source>
        <dbReference type="Proteomes" id="UP000596661"/>
    </source>
</evidence>
<dbReference type="EMBL" id="UZAU01000732">
    <property type="status" value="NOT_ANNOTATED_CDS"/>
    <property type="molecule type" value="Genomic_DNA"/>
</dbReference>
<feature type="compositionally biased region" description="Basic and acidic residues" evidence="1">
    <location>
        <begin position="62"/>
        <end position="76"/>
    </location>
</feature>
<reference evidence="2" key="2">
    <citation type="submission" date="2021-03" db="UniProtKB">
        <authorList>
            <consortium name="EnsemblPlants"/>
        </authorList>
    </citation>
    <scope>IDENTIFICATION</scope>
</reference>
<reference evidence="2" key="1">
    <citation type="submission" date="2018-11" db="EMBL/GenBank/DDBJ databases">
        <authorList>
            <person name="Grassa J C."/>
        </authorList>
    </citation>
    <scope>NUCLEOTIDE SEQUENCE [LARGE SCALE GENOMIC DNA]</scope>
</reference>
<dbReference type="AlphaFoldDB" id="A0A803QH65"/>
<sequence length="190" mass="21560">MERASVTRSPSTTNNARGIRELKSSQSREPKSPAPVKSMGFTQKDQGISKMRQNRLRSNRAFAERRARARKEEGRPPDCLSGSGQRSGGSWSEVFVETEDLHPRSPEEIAEDERIRHDEVQEVLGLVKRLRPDVVTTTNSRRVIRYNNSIHLMTQAPVLMRGPDPLPTATSPTFHYVTKLIEDQHDEIMS</sequence>
<proteinExistence type="predicted"/>